<sequence>MTKTPVKRRTLLLSALAAASAAAALPALAQSATKIVFGYTAVTDFASVFVAAEEGYFKKRSLDVELKFIPLNSTIPAALQSDSLQIGGPTPSVFLQAVDGGLDLVLVAGGGLTSKTITGFGLVARAGSGIKSAQDCVGKKIGVPGLGAFLHVTFRAWLKDSGVDYRKVNFVEAAFPQHADLLRGGSVDAVVSADPFMSRITESGAGYVASYYSTFLPENNQTIVHAAKREWVAKNPAAARAFREALVEAAAFMQQPKNDAKVRAAIGKYIKLPPEVLAKVQVSPPGPVVTDKQLAYWTGLMKEQDMLKTNIDVAKLVAK</sequence>
<dbReference type="GO" id="GO:0042597">
    <property type="term" value="C:periplasmic space"/>
    <property type="evidence" value="ECO:0007669"/>
    <property type="project" value="UniProtKB-SubCell"/>
</dbReference>
<accession>A0AA91DPY6</accession>
<proteinExistence type="inferred from homology"/>
<keyword evidence="3 4" id="KW-0732">Signal</keyword>
<name>A0AA91DPY6_VARPD</name>
<evidence type="ECO:0000256" key="3">
    <source>
        <dbReference type="ARBA" id="ARBA00022729"/>
    </source>
</evidence>
<dbReference type="PANTHER" id="PTHR30024:SF47">
    <property type="entry name" value="TAURINE-BINDING PERIPLASMIC PROTEIN"/>
    <property type="match status" value="1"/>
</dbReference>
<dbReference type="Gene3D" id="3.40.190.10">
    <property type="entry name" value="Periplasmic binding protein-like II"/>
    <property type="match status" value="2"/>
</dbReference>
<dbReference type="EMBL" id="LVHG01000035">
    <property type="protein sequence ID" value="OAK64947.1"/>
    <property type="molecule type" value="Genomic_DNA"/>
</dbReference>
<comment type="subcellular location">
    <subcellularLocation>
        <location evidence="1">Periplasm</location>
    </subcellularLocation>
</comment>
<feature type="chain" id="PRO_5041739264" evidence="4">
    <location>
        <begin position="30"/>
        <end position="319"/>
    </location>
</feature>
<dbReference type="PROSITE" id="PS51318">
    <property type="entry name" value="TAT"/>
    <property type="match status" value="1"/>
</dbReference>
<dbReference type="InterPro" id="IPR015168">
    <property type="entry name" value="SsuA/THI5"/>
</dbReference>
<evidence type="ECO:0000259" key="5">
    <source>
        <dbReference type="Pfam" id="PF09084"/>
    </source>
</evidence>
<evidence type="ECO:0000256" key="4">
    <source>
        <dbReference type="SAM" id="SignalP"/>
    </source>
</evidence>
<dbReference type="AlphaFoldDB" id="A0AA91DPY6"/>
<reference evidence="6 7" key="1">
    <citation type="submission" date="2016-03" db="EMBL/GenBank/DDBJ databases">
        <title>Genome sequence of Variovorax paradoxus KB5.</title>
        <authorList>
            <person name="Jeong H."/>
            <person name="Hong C.E."/>
            <person name="Jo S.H."/>
            <person name="Park J.M."/>
        </authorList>
    </citation>
    <scope>NUCLEOTIDE SEQUENCE [LARGE SCALE GENOMIC DNA]</scope>
    <source>
        <strain evidence="6 7">KB5</strain>
    </source>
</reference>
<evidence type="ECO:0000313" key="6">
    <source>
        <dbReference type="EMBL" id="OAK64947.1"/>
    </source>
</evidence>
<comment type="caution">
    <text evidence="6">The sequence shown here is derived from an EMBL/GenBank/DDBJ whole genome shotgun (WGS) entry which is preliminary data.</text>
</comment>
<feature type="signal peptide" evidence="4">
    <location>
        <begin position="1"/>
        <end position="29"/>
    </location>
</feature>
<evidence type="ECO:0000313" key="7">
    <source>
        <dbReference type="Proteomes" id="UP000077852"/>
    </source>
</evidence>
<feature type="domain" description="SsuA/THI5-like" evidence="5">
    <location>
        <begin position="43"/>
        <end position="255"/>
    </location>
</feature>
<protein>
    <submittedName>
        <fullName evidence="6">Metal ABC transporter substrate-binding protein</fullName>
    </submittedName>
</protein>
<dbReference type="PANTHER" id="PTHR30024">
    <property type="entry name" value="ALIPHATIC SULFONATES-BINDING PROTEIN-RELATED"/>
    <property type="match status" value="1"/>
</dbReference>
<gene>
    <name evidence="6" type="ORF">A3K87_12395</name>
</gene>
<dbReference type="CDD" id="cd13652">
    <property type="entry name" value="PBP2_ThiY_THI5_like_1"/>
    <property type="match status" value="1"/>
</dbReference>
<dbReference type="InterPro" id="IPR006311">
    <property type="entry name" value="TAT_signal"/>
</dbReference>
<evidence type="ECO:0000256" key="2">
    <source>
        <dbReference type="ARBA" id="ARBA00010742"/>
    </source>
</evidence>
<organism evidence="6 7">
    <name type="scientific">Variovorax paradoxus</name>
    <dbReference type="NCBI Taxonomy" id="34073"/>
    <lineage>
        <taxon>Bacteria</taxon>
        <taxon>Pseudomonadati</taxon>
        <taxon>Pseudomonadota</taxon>
        <taxon>Betaproteobacteria</taxon>
        <taxon>Burkholderiales</taxon>
        <taxon>Comamonadaceae</taxon>
        <taxon>Variovorax</taxon>
    </lineage>
</organism>
<comment type="similarity">
    <text evidence="2">Belongs to the bacterial solute-binding protein SsuA/TauA family.</text>
</comment>
<dbReference type="SUPFAM" id="SSF53850">
    <property type="entry name" value="Periplasmic binding protein-like II"/>
    <property type="match status" value="1"/>
</dbReference>
<dbReference type="Proteomes" id="UP000077852">
    <property type="component" value="Unassembled WGS sequence"/>
</dbReference>
<dbReference type="Pfam" id="PF09084">
    <property type="entry name" value="NMT1"/>
    <property type="match status" value="1"/>
</dbReference>
<evidence type="ECO:0000256" key="1">
    <source>
        <dbReference type="ARBA" id="ARBA00004418"/>
    </source>
</evidence>